<organism evidence="2 3">
    <name type="scientific">Thioclava kandeliae</name>
    <dbReference type="NCBI Taxonomy" id="3070818"/>
    <lineage>
        <taxon>Bacteria</taxon>
        <taxon>Pseudomonadati</taxon>
        <taxon>Pseudomonadota</taxon>
        <taxon>Alphaproteobacteria</taxon>
        <taxon>Rhodobacterales</taxon>
        <taxon>Paracoccaceae</taxon>
        <taxon>Thioclava</taxon>
    </lineage>
</organism>
<dbReference type="SUPFAM" id="SSF51294">
    <property type="entry name" value="Hedgehog/intein (Hint) domain"/>
    <property type="match status" value="1"/>
</dbReference>
<dbReference type="InterPro" id="IPR028992">
    <property type="entry name" value="Hedgehog/Intein_dom"/>
</dbReference>
<dbReference type="Proteomes" id="UP001438953">
    <property type="component" value="Unassembled WGS sequence"/>
</dbReference>
<keyword evidence="3" id="KW-1185">Reference proteome</keyword>
<name>A0ABV1SD79_9RHOB</name>
<dbReference type="EMBL" id="JAYWLC010000002">
    <property type="protein sequence ID" value="MER5170873.1"/>
    <property type="molecule type" value="Genomic_DNA"/>
</dbReference>
<dbReference type="InterPro" id="IPR036844">
    <property type="entry name" value="Hint_dom_sf"/>
</dbReference>
<dbReference type="Gene3D" id="2.170.16.10">
    <property type="entry name" value="Hedgehog/Intein (Hint) domain"/>
    <property type="match status" value="1"/>
</dbReference>
<feature type="domain" description="Hedgehog/Intein (Hint)" evidence="1">
    <location>
        <begin position="165"/>
        <end position="302"/>
    </location>
</feature>
<protein>
    <submittedName>
        <fullName evidence="2">Hint domain-containing protein</fullName>
    </submittedName>
</protein>
<proteinExistence type="predicted"/>
<dbReference type="Pfam" id="PF13403">
    <property type="entry name" value="Hint_2"/>
    <property type="match status" value="1"/>
</dbReference>
<reference evidence="2 3" key="1">
    <citation type="submission" date="2024-06" db="EMBL/GenBank/DDBJ databases">
        <title>Thioclava kandeliae sp. nov. from a rhizosphere soil sample of Kandelia candel in a mangrove.</title>
        <authorList>
            <person name="Mu T."/>
        </authorList>
    </citation>
    <scope>NUCLEOTIDE SEQUENCE [LARGE SCALE GENOMIC DNA]</scope>
    <source>
        <strain evidence="2 3">CPCC 100088</strain>
    </source>
</reference>
<evidence type="ECO:0000313" key="2">
    <source>
        <dbReference type="EMBL" id="MER5170873.1"/>
    </source>
</evidence>
<gene>
    <name evidence="2" type="ORF">VSX56_03715</name>
</gene>
<accession>A0ABV1SD79</accession>
<comment type="caution">
    <text evidence="2">The sequence shown here is derived from an EMBL/GenBank/DDBJ whole genome shotgun (WGS) entry which is preliminary data.</text>
</comment>
<dbReference type="RefSeq" id="WP_350934938.1">
    <property type="nucleotide sequence ID" value="NZ_JAYWLC010000002.1"/>
</dbReference>
<sequence>MTTRTKELDNVQTYNGSLLGIQNNLILSDFSDTSGGTLTVEDTDNGRDWDVGETGTWNGAEATYIGSGTITSGVSLNLSVFGLDLDVGTSVEFEAWDVDGTTYIYYPNGDQASLLDGLVSQLEAGIPRLATVLRVLRVTSLTEYVEKNALLTVDFDAGGSFDLPVCFTRGTLIDTIAGKRPVETLRVGDLVQTADDGLQPIAWIGHRKVNARGTFAPIRIEEGALGNSRILEVSQQHRMLISGWQAELLFGEPEILVAATHLQNDCSIRIRQGGSVEYFHILFGCHQIVFAEDCPSESFFVGETGLDTLDTLQRDEVPSLFPELPLGEVPALARQSLKAYQGRVLAQELA</sequence>
<evidence type="ECO:0000313" key="3">
    <source>
        <dbReference type="Proteomes" id="UP001438953"/>
    </source>
</evidence>
<evidence type="ECO:0000259" key="1">
    <source>
        <dbReference type="Pfam" id="PF13403"/>
    </source>
</evidence>